<dbReference type="Proteomes" id="UP000008066">
    <property type="component" value="Unassembled WGS sequence"/>
</dbReference>
<dbReference type="GO" id="GO:0071949">
    <property type="term" value="F:FAD binding"/>
    <property type="evidence" value="ECO:0007669"/>
    <property type="project" value="InterPro"/>
</dbReference>
<dbReference type="GO" id="GO:0016709">
    <property type="term" value="F:oxidoreductase activity, acting on paired donors, with incorporation or reduction of molecular oxygen, NAD(P)H as one donor, and incorporation of one atom of oxygen"/>
    <property type="evidence" value="ECO:0007669"/>
    <property type="project" value="UniProtKB-ARBA"/>
</dbReference>
<dbReference type="GeneID" id="18261268"/>
<keyword evidence="2" id="KW-0285">Flavoprotein</keyword>
<dbReference type="CDD" id="cd02979">
    <property type="entry name" value="PHOX_C"/>
    <property type="match status" value="1"/>
</dbReference>
<feature type="domain" description="FAD-binding" evidence="5">
    <location>
        <begin position="7"/>
        <end position="366"/>
    </location>
</feature>
<dbReference type="HOGENOM" id="CLU_009665_9_2_1"/>
<dbReference type="PRINTS" id="PR00420">
    <property type="entry name" value="RNGMNOXGNASE"/>
</dbReference>
<dbReference type="Gene3D" id="3.30.9.10">
    <property type="entry name" value="D-Amino Acid Oxidase, subunit A, domain 2"/>
    <property type="match status" value="1"/>
</dbReference>
<dbReference type="Pfam" id="PF07976">
    <property type="entry name" value="Phe_hydrox_dim"/>
    <property type="match status" value="1"/>
</dbReference>
<evidence type="ECO:0000256" key="4">
    <source>
        <dbReference type="ARBA" id="ARBA00023002"/>
    </source>
</evidence>
<comment type="similarity">
    <text evidence="1">Belongs to the PheA/TfdB FAD monooxygenase family.</text>
</comment>
<accession>G0SFV8</accession>
<dbReference type="Gene3D" id="3.50.50.60">
    <property type="entry name" value="FAD/NAD(P)-binding domain"/>
    <property type="match status" value="1"/>
</dbReference>
<dbReference type="SUPFAM" id="SSF52833">
    <property type="entry name" value="Thioredoxin-like"/>
    <property type="match status" value="1"/>
</dbReference>
<feature type="domain" description="Phenol hydroxylase-like C-terminal dimerisation" evidence="6">
    <location>
        <begin position="405"/>
        <end position="597"/>
    </location>
</feature>
<evidence type="ECO:0000256" key="2">
    <source>
        <dbReference type="ARBA" id="ARBA00022630"/>
    </source>
</evidence>
<dbReference type="InterPro" id="IPR012941">
    <property type="entry name" value="Phe_hydrox_C_dim_dom"/>
</dbReference>
<name>G0SFV8_CHATD</name>
<dbReference type="InterPro" id="IPR036249">
    <property type="entry name" value="Thioredoxin-like_sf"/>
</dbReference>
<dbReference type="InterPro" id="IPR038220">
    <property type="entry name" value="PHOX_C_sf"/>
</dbReference>
<dbReference type="KEGG" id="cthr:CTHT_0072300"/>
<proteinExistence type="inferred from homology"/>
<dbReference type="SMR" id="G0SFV8"/>
<dbReference type="AlphaFoldDB" id="G0SFV8"/>
<evidence type="ECO:0000259" key="6">
    <source>
        <dbReference type="Pfam" id="PF07976"/>
    </source>
</evidence>
<dbReference type="OMA" id="VRFCDSK"/>
<evidence type="ECO:0000256" key="1">
    <source>
        <dbReference type="ARBA" id="ARBA00007801"/>
    </source>
</evidence>
<gene>
    <name evidence="7" type="ORF">CTHT_0072300</name>
</gene>
<dbReference type="eggNOG" id="KOG3855">
    <property type="taxonomic scope" value="Eukaryota"/>
</dbReference>
<protein>
    <recommendedName>
        <fullName evidence="9">Phenol 2-monooxygenase-like protein</fullName>
    </recommendedName>
</protein>
<sequence>MASPEKFDVLICGSGSAGLCAAVWLAKFGIPYKMLERRDGPLRIGQADGVQTRTVEIFDSFGIAESLLKEAYHVLEVAFWAPDAEVKEEGEDGFRPIKRTRYVADKETEISHQPHVILNQARLNELMMGLLGTEPPVEYGCEVKRVEVEQADPEDLQAYPVNVTALKNGVEKTYRAKYVLGCDGAHSTVRHSLGYKMVGDSTDAIWGVMDVYPRTSFPDIRKKCVINSTAGSILIVPREGNSMVRIYAELPPGTKVSDVTLERLQSHARLVFRPYEVEFAETAWWSAYAIGQRLADRFHKDYRVFLTGDACHTHSPKAGQGMNVSLQDGYNIGWKLGMVLKGLARPELLRTYVLERERTARELIDFDRGFTKLFNSKYRAEHGITPKMVSEQFIKAGRYTAGQAIHYDESKITAVGTRDKEVATKITVGMKFPTAQVVRFCDAKAMQLINGMPANGQWYVVVFGGDIKKPETAASLQKVVASSLEKIVQRFTPTGSYPDSVIDGVLILSSERKSVEQEEIPEFFTPVTGKWNMRCLTKVFVDDESYNSGHGHAYKAFGIDREQGALVVVRPDHYVAKVTTLNDAESIQEFFEGFLIPAVRS</sequence>
<dbReference type="InterPro" id="IPR036188">
    <property type="entry name" value="FAD/NAD-bd_sf"/>
</dbReference>
<dbReference type="SUPFAM" id="SSF54373">
    <property type="entry name" value="FAD-linked reductases, C-terminal domain"/>
    <property type="match status" value="1"/>
</dbReference>
<dbReference type="Gene3D" id="3.40.30.20">
    <property type="match status" value="1"/>
</dbReference>
<keyword evidence="8" id="KW-1185">Reference proteome</keyword>
<dbReference type="NCBIfam" id="NF006144">
    <property type="entry name" value="PRK08294.1"/>
    <property type="match status" value="1"/>
</dbReference>
<evidence type="ECO:0000259" key="5">
    <source>
        <dbReference type="Pfam" id="PF01494"/>
    </source>
</evidence>
<keyword evidence="3" id="KW-0274">FAD</keyword>
<dbReference type="OrthoDB" id="1716816at2759"/>
<evidence type="ECO:0008006" key="9">
    <source>
        <dbReference type="Google" id="ProtNLM"/>
    </source>
</evidence>
<dbReference type="RefSeq" id="XP_006697491.1">
    <property type="nucleotide sequence ID" value="XM_006697428.1"/>
</dbReference>
<dbReference type="SUPFAM" id="SSF51905">
    <property type="entry name" value="FAD/NAD(P)-binding domain"/>
    <property type="match status" value="1"/>
</dbReference>
<dbReference type="InterPro" id="IPR050641">
    <property type="entry name" value="RIFMO-like"/>
</dbReference>
<evidence type="ECO:0000313" key="7">
    <source>
        <dbReference type="EMBL" id="EGS17873.1"/>
    </source>
</evidence>
<dbReference type="InterPro" id="IPR002938">
    <property type="entry name" value="FAD-bd"/>
</dbReference>
<dbReference type="PANTHER" id="PTHR43004:SF10">
    <property type="entry name" value="2-MONOOXYGENASE, PUTATIVE (AFU_ORTHOLOGUE AFUA_6G11480)-RELATED"/>
    <property type="match status" value="1"/>
</dbReference>
<keyword evidence="4" id="KW-0560">Oxidoreductase</keyword>
<dbReference type="STRING" id="759272.G0SFV8"/>
<dbReference type="PANTHER" id="PTHR43004">
    <property type="entry name" value="TRK SYSTEM POTASSIUM UPTAKE PROTEIN"/>
    <property type="match status" value="1"/>
</dbReference>
<dbReference type="EMBL" id="GL988047">
    <property type="protein sequence ID" value="EGS17873.1"/>
    <property type="molecule type" value="Genomic_DNA"/>
</dbReference>
<dbReference type="Pfam" id="PF01494">
    <property type="entry name" value="FAD_binding_3"/>
    <property type="match status" value="1"/>
</dbReference>
<reference evidence="7 8" key="1">
    <citation type="journal article" date="2011" name="Cell">
        <title>Insight into structure and assembly of the nuclear pore complex by utilizing the genome of a eukaryotic thermophile.</title>
        <authorList>
            <person name="Amlacher S."/>
            <person name="Sarges P."/>
            <person name="Flemming D."/>
            <person name="van Noort V."/>
            <person name="Kunze R."/>
            <person name="Devos D.P."/>
            <person name="Arumugam M."/>
            <person name="Bork P."/>
            <person name="Hurt E."/>
        </authorList>
    </citation>
    <scope>NUCLEOTIDE SEQUENCE [LARGE SCALE GENOMIC DNA]</scope>
    <source>
        <strain evidence="8">DSM 1495 / CBS 144.50 / IMI 039719</strain>
    </source>
</reference>
<organism evidence="8">
    <name type="scientific">Chaetomium thermophilum (strain DSM 1495 / CBS 144.50 / IMI 039719)</name>
    <name type="common">Thermochaetoides thermophila</name>
    <dbReference type="NCBI Taxonomy" id="759272"/>
    <lineage>
        <taxon>Eukaryota</taxon>
        <taxon>Fungi</taxon>
        <taxon>Dikarya</taxon>
        <taxon>Ascomycota</taxon>
        <taxon>Pezizomycotina</taxon>
        <taxon>Sordariomycetes</taxon>
        <taxon>Sordariomycetidae</taxon>
        <taxon>Sordariales</taxon>
        <taxon>Chaetomiaceae</taxon>
        <taxon>Thermochaetoides</taxon>
    </lineage>
</organism>
<evidence type="ECO:0000256" key="3">
    <source>
        <dbReference type="ARBA" id="ARBA00022827"/>
    </source>
</evidence>
<evidence type="ECO:0000313" key="8">
    <source>
        <dbReference type="Proteomes" id="UP000008066"/>
    </source>
</evidence>